<dbReference type="EMBL" id="LBMM01016347">
    <property type="protein sequence ID" value="KMQ84461.1"/>
    <property type="molecule type" value="Genomic_DNA"/>
</dbReference>
<sequence>MLPVFAETGKLEAKEQPLEHQENEIDVQGERNDKACPITVRQGKILGASHGTHTKYLPSVNIPYRESFTFFSVADGENTYLVRRQGSLHVRDYVGVIVSAPCRQTVAEVAQVGALSMAGTDAAAKGQ</sequence>
<evidence type="ECO:0000313" key="1">
    <source>
        <dbReference type="EMBL" id="KMQ84461.1"/>
    </source>
</evidence>
<reference evidence="1 2" key="1">
    <citation type="submission" date="2015-04" db="EMBL/GenBank/DDBJ databases">
        <title>Lasius niger genome sequencing.</title>
        <authorList>
            <person name="Konorov E.A."/>
            <person name="Nikitin M.A."/>
            <person name="Kirill M.V."/>
            <person name="Chang P."/>
        </authorList>
    </citation>
    <scope>NUCLEOTIDE SEQUENCE [LARGE SCALE GENOMIC DNA]</scope>
    <source>
        <tissue evidence="1">Whole</tissue>
    </source>
</reference>
<protein>
    <submittedName>
        <fullName evidence="1">Transcriptional regulator</fullName>
    </submittedName>
</protein>
<comment type="caution">
    <text evidence="1">The sequence shown here is derived from an EMBL/GenBank/DDBJ whole genome shotgun (WGS) entry which is preliminary data.</text>
</comment>
<proteinExistence type="predicted"/>
<gene>
    <name evidence="1" type="ORF">RF55_17712</name>
</gene>
<organism evidence="1 2">
    <name type="scientific">Lasius niger</name>
    <name type="common">Black garden ant</name>
    <dbReference type="NCBI Taxonomy" id="67767"/>
    <lineage>
        <taxon>Eukaryota</taxon>
        <taxon>Metazoa</taxon>
        <taxon>Ecdysozoa</taxon>
        <taxon>Arthropoda</taxon>
        <taxon>Hexapoda</taxon>
        <taxon>Insecta</taxon>
        <taxon>Pterygota</taxon>
        <taxon>Neoptera</taxon>
        <taxon>Endopterygota</taxon>
        <taxon>Hymenoptera</taxon>
        <taxon>Apocrita</taxon>
        <taxon>Aculeata</taxon>
        <taxon>Formicoidea</taxon>
        <taxon>Formicidae</taxon>
        <taxon>Formicinae</taxon>
        <taxon>Lasius</taxon>
        <taxon>Lasius</taxon>
    </lineage>
</organism>
<dbReference type="PaxDb" id="67767-A0A0J7K2M5"/>
<evidence type="ECO:0000313" key="2">
    <source>
        <dbReference type="Proteomes" id="UP000036403"/>
    </source>
</evidence>
<dbReference type="AlphaFoldDB" id="A0A0J7K2M5"/>
<keyword evidence="2" id="KW-1185">Reference proteome</keyword>
<accession>A0A0J7K2M5</accession>
<name>A0A0J7K2M5_LASNI</name>
<dbReference type="Proteomes" id="UP000036403">
    <property type="component" value="Unassembled WGS sequence"/>
</dbReference>